<accession>A0A9D1GNN9</accession>
<dbReference type="GO" id="GO:0016787">
    <property type="term" value="F:hydrolase activity"/>
    <property type="evidence" value="ECO:0007669"/>
    <property type="project" value="UniProtKB-KW"/>
</dbReference>
<dbReference type="Proteomes" id="UP000886881">
    <property type="component" value="Unassembled WGS sequence"/>
</dbReference>
<keyword evidence="2" id="KW-0732">Signal</keyword>
<comment type="caution">
    <text evidence="4">The sequence shown here is derived from an EMBL/GenBank/DDBJ whole genome shotgun (WGS) entry which is preliminary data.</text>
</comment>
<dbReference type="InterPro" id="IPR029058">
    <property type="entry name" value="AB_hydrolase_fold"/>
</dbReference>
<keyword evidence="1 4" id="KW-0378">Hydrolase</keyword>
<dbReference type="AlphaFoldDB" id="A0A9D1GNN9"/>
<feature type="chain" id="PRO_5039198625" evidence="2">
    <location>
        <begin position="21"/>
        <end position="324"/>
    </location>
</feature>
<evidence type="ECO:0000256" key="2">
    <source>
        <dbReference type="SAM" id="SignalP"/>
    </source>
</evidence>
<dbReference type="InterPro" id="IPR049492">
    <property type="entry name" value="BD-FAE-like_dom"/>
</dbReference>
<dbReference type="Gene3D" id="3.40.50.1820">
    <property type="entry name" value="alpha/beta hydrolase"/>
    <property type="match status" value="1"/>
</dbReference>
<dbReference type="Pfam" id="PF20434">
    <property type="entry name" value="BD-FAE"/>
    <property type="match status" value="1"/>
</dbReference>
<name>A0A9D1GNN9_9BACT</name>
<proteinExistence type="predicted"/>
<dbReference type="EMBL" id="DVLC01000097">
    <property type="protein sequence ID" value="HIT47226.1"/>
    <property type="molecule type" value="Genomic_DNA"/>
</dbReference>
<protein>
    <submittedName>
        <fullName evidence="4">Alpha/beta hydrolase</fullName>
    </submittedName>
</protein>
<dbReference type="InterPro" id="IPR050300">
    <property type="entry name" value="GDXG_lipolytic_enzyme"/>
</dbReference>
<evidence type="ECO:0000313" key="4">
    <source>
        <dbReference type="EMBL" id="HIT47226.1"/>
    </source>
</evidence>
<organism evidence="4 5">
    <name type="scientific">Candidatus Cryptobacteroides merdipullorum</name>
    <dbReference type="NCBI Taxonomy" id="2840771"/>
    <lineage>
        <taxon>Bacteria</taxon>
        <taxon>Pseudomonadati</taxon>
        <taxon>Bacteroidota</taxon>
        <taxon>Bacteroidia</taxon>
        <taxon>Bacteroidales</taxon>
        <taxon>Candidatus Cryptobacteroides</taxon>
    </lineage>
</organism>
<sequence>MKRTLAIVLTAMLFSFPVFGQTADDSLAPVVKETIAFAEKGRRTLYLDKYETVYPESAEPRPVVLFAFGGGFYTGDRAYEGHLPYFEFLARNGFVVLSTDYRTMLKELDTDSIKSPVDFLEVLQGAIDTAVVDFCDAARFAIEHASEWNIDPTLMVASGSSAGAITALQAEYDICNGRYTVARLPEDFNFAGVVSFAGAVSSKKKLHWDSDPCPIMLFHGNADTTVPYRKAHIAGLGGLWGSASIVKSLERIDSPYDFHIVANASHEIAGIPMKDNLHDIMAFLSRQVLGEKPLAVTTVEAAPGAPTKEKRFTILDYLRTNTRR</sequence>
<feature type="signal peptide" evidence="2">
    <location>
        <begin position="1"/>
        <end position="20"/>
    </location>
</feature>
<dbReference type="PANTHER" id="PTHR48081">
    <property type="entry name" value="AB HYDROLASE SUPERFAMILY PROTEIN C4A8.06C"/>
    <property type="match status" value="1"/>
</dbReference>
<gene>
    <name evidence="4" type="ORF">IAC35_05150</name>
</gene>
<feature type="domain" description="BD-FAE-like" evidence="3">
    <location>
        <begin position="56"/>
        <end position="198"/>
    </location>
</feature>
<evidence type="ECO:0000259" key="3">
    <source>
        <dbReference type="Pfam" id="PF20434"/>
    </source>
</evidence>
<evidence type="ECO:0000313" key="5">
    <source>
        <dbReference type="Proteomes" id="UP000886881"/>
    </source>
</evidence>
<reference evidence="4" key="2">
    <citation type="journal article" date="2021" name="PeerJ">
        <title>Extensive microbial diversity within the chicken gut microbiome revealed by metagenomics and culture.</title>
        <authorList>
            <person name="Gilroy R."/>
            <person name="Ravi A."/>
            <person name="Getino M."/>
            <person name="Pursley I."/>
            <person name="Horton D.L."/>
            <person name="Alikhan N.F."/>
            <person name="Baker D."/>
            <person name="Gharbi K."/>
            <person name="Hall N."/>
            <person name="Watson M."/>
            <person name="Adriaenssens E.M."/>
            <person name="Foster-Nyarko E."/>
            <person name="Jarju S."/>
            <person name="Secka A."/>
            <person name="Antonio M."/>
            <person name="Oren A."/>
            <person name="Chaudhuri R.R."/>
            <person name="La Ragione R."/>
            <person name="Hildebrand F."/>
            <person name="Pallen M.J."/>
        </authorList>
    </citation>
    <scope>NUCLEOTIDE SEQUENCE</scope>
    <source>
        <strain evidence="4">ChiHecec2B26-709</strain>
    </source>
</reference>
<dbReference type="SUPFAM" id="SSF53474">
    <property type="entry name" value="alpha/beta-Hydrolases"/>
    <property type="match status" value="1"/>
</dbReference>
<reference evidence="4" key="1">
    <citation type="submission" date="2020-10" db="EMBL/GenBank/DDBJ databases">
        <authorList>
            <person name="Gilroy R."/>
        </authorList>
    </citation>
    <scope>NUCLEOTIDE SEQUENCE</scope>
    <source>
        <strain evidence="4">ChiHecec2B26-709</strain>
    </source>
</reference>
<evidence type="ECO:0000256" key="1">
    <source>
        <dbReference type="ARBA" id="ARBA00022801"/>
    </source>
</evidence>